<dbReference type="PANTHER" id="PTHR43479:SF11">
    <property type="entry name" value="ACREF_ENVCD OPERON REPRESSOR-RELATED"/>
    <property type="match status" value="1"/>
</dbReference>
<dbReference type="SUPFAM" id="SSF46689">
    <property type="entry name" value="Homeodomain-like"/>
    <property type="match status" value="1"/>
</dbReference>
<accession>A0A0N8NTB9</accession>
<dbReference type="OrthoDB" id="9808476at2"/>
<organism evidence="4 5">
    <name type="scientific">Oxobacter pfennigii</name>
    <dbReference type="NCBI Taxonomy" id="36849"/>
    <lineage>
        <taxon>Bacteria</taxon>
        <taxon>Bacillati</taxon>
        <taxon>Bacillota</taxon>
        <taxon>Clostridia</taxon>
        <taxon>Eubacteriales</taxon>
        <taxon>Clostridiaceae</taxon>
        <taxon>Oxobacter</taxon>
    </lineage>
</organism>
<feature type="domain" description="HTH tetR-type" evidence="3">
    <location>
        <begin position="3"/>
        <end position="63"/>
    </location>
</feature>
<dbReference type="InterPro" id="IPR050624">
    <property type="entry name" value="HTH-type_Tx_Regulator"/>
</dbReference>
<dbReference type="Pfam" id="PF00440">
    <property type="entry name" value="TetR_N"/>
    <property type="match status" value="1"/>
</dbReference>
<dbReference type="Proteomes" id="UP000050326">
    <property type="component" value="Unassembled WGS sequence"/>
</dbReference>
<keyword evidence="5" id="KW-1185">Reference proteome</keyword>
<evidence type="ECO:0000259" key="3">
    <source>
        <dbReference type="PROSITE" id="PS50977"/>
    </source>
</evidence>
<dbReference type="PROSITE" id="PS50977">
    <property type="entry name" value="HTH_TETR_2"/>
    <property type="match status" value="1"/>
</dbReference>
<dbReference type="PRINTS" id="PR00455">
    <property type="entry name" value="HTHTETR"/>
</dbReference>
<evidence type="ECO:0000256" key="1">
    <source>
        <dbReference type="ARBA" id="ARBA00023125"/>
    </source>
</evidence>
<dbReference type="InterPro" id="IPR001647">
    <property type="entry name" value="HTH_TetR"/>
</dbReference>
<dbReference type="AlphaFoldDB" id="A0A0N8NTB9"/>
<proteinExistence type="predicted"/>
<dbReference type="RefSeq" id="WP_054875071.1">
    <property type="nucleotide sequence ID" value="NZ_LKET01000031.1"/>
</dbReference>
<evidence type="ECO:0000313" key="4">
    <source>
        <dbReference type="EMBL" id="KPU44400.1"/>
    </source>
</evidence>
<evidence type="ECO:0000256" key="2">
    <source>
        <dbReference type="PROSITE-ProRule" id="PRU00335"/>
    </source>
</evidence>
<dbReference type="EMBL" id="LKET01000031">
    <property type="protein sequence ID" value="KPU44400.1"/>
    <property type="molecule type" value="Genomic_DNA"/>
</dbReference>
<sequence>MENDTKQKILKLSKILFYENGYSNTTIKQIADEVGISSSVLFHHFENKRDILIHVINEYDDRRREIANLFGSDLSFFDRIVLNSKMYLVPSANDKKLARLHVDEFNENLATNIGPSNQYKKSLLSCNIDINKCSDKSLDYDELMKYRLFYYRGALKETMENFVNGNLEFNEKSIDDHIISCFNLFFNKPIDEILSSIKKANRIMSLISFNGLEITVLNDKISEYISASKDFAMYDQIKVVLIDDIVFTIDINLNANDIDNNIKWLKEQFNKVVILTKNYELNNPADLTQIILRLDDFRIHILKSLSSLHDKFTQDFFAASFIDKDKLKEYKGLIKQFEAYGIDAVKTLRNLDMYYNDEDNVITHCAFIFY</sequence>
<dbReference type="GO" id="GO:0003677">
    <property type="term" value="F:DNA binding"/>
    <property type="evidence" value="ECO:0007669"/>
    <property type="project" value="UniProtKB-UniRule"/>
</dbReference>
<gene>
    <name evidence="4" type="ORF">OXPF_20190</name>
</gene>
<feature type="DNA-binding region" description="H-T-H motif" evidence="2">
    <location>
        <begin position="26"/>
        <end position="45"/>
    </location>
</feature>
<comment type="caution">
    <text evidence="4">The sequence shown here is derived from an EMBL/GenBank/DDBJ whole genome shotgun (WGS) entry which is preliminary data.</text>
</comment>
<evidence type="ECO:0000313" key="5">
    <source>
        <dbReference type="Proteomes" id="UP000050326"/>
    </source>
</evidence>
<name>A0A0N8NTB9_9CLOT</name>
<protein>
    <submittedName>
        <fullName evidence="4">DNA-binding transcriptional repressor AcrR</fullName>
    </submittedName>
</protein>
<keyword evidence="1 2" id="KW-0238">DNA-binding</keyword>
<dbReference type="InterPro" id="IPR009057">
    <property type="entry name" value="Homeodomain-like_sf"/>
</dbReference>
<reference evidence="4 5" key="1">
    <citation type="submission" date="2015-09" db="EMBL/GenBank/DDBJ databases">
        <title>Genome sequence of Oxobacter pfennigii DSM 3222.</title>
        <authorList>
            <person name="Poehlein A."/>
            <person name="Bengelsdorf F.R."/>
            <person name="Schiel-Bengelsdorf B."/>
            <person name="Duerre P."/>
            <person name="Daniel R."/>
        </authorList>
    </citation>
    <scope>NUCLEOTIDE SEQUENCE [LARGE SCALE GENOMIC DNA]</scope>
    <source>
        <strain evidence="4 5">DSM 3222</strain>
    </source>
</reference>
<dbReference type="PANTHER" id="PTHR43479">
    <property type="entry name" value="ACREF/ENVCD OPERON REPRESSOR-RELATED"/>
    <property type="match status" value="1"/>
</dbReference>
<dbReference type="STRING" id="36849.OXPF_20190"/>
<dbReference type="Gene3D" id="1.10.357.10">
    <property type="entry name" value="Tetracycline Repressor, domain 2"/>
    <property type="match status" value="1"/>
</dbReference>